<reference evidence="6 7" key="1">
    <citation type="journal article" date="2013" name="Genome Announc.">
        <title>Genome Sequence of the Polycyclic Aromatic Hydrocarbon-Degrading Bacterium Strain Marinobacter nanhaiticus D15-8WT.</title>
        <authorList>
            <person name="Cui Z."/>
            <person name="Gao W."/>
            <person name="Li Q."/>
            <person name="Xu G."/>
            <person name="Zheng L."/>
        </authorList>
    </citation>
    <scope>NUCLEOTIDE SEQUENCE [LARGE SCALE GENOMIC DNA]</scope>
    <source>
        <strain evidence="6 7">D15-8W</strain>
    </source>
</reference>
<evidence type="ECO:0000256" key="3">
    <source>
        <dbReference type="ARBA" id="ARBA00034247"/>
    </source>
</evidence>
<dbReference type="Gene3D" id="3.30.70.270">
    <property type="match status" value="1"/>
</dbReference>
<dbReference type="HOGENOM" id="CLU_000445_11_1_6"/>
<feature type="transmembrane region" description="Helical" evidence="4">
    <location>
        <begin position="134"/>
        <end position="152"/>
    </location>
</feature>
<comment type="caution">
    <text evidence="6">The sequence shown here is derived from an EMBL/GenBank/DDBJ whole genome shotgun (WGS) entry which is preliminary data.</text>
</comment>
<dbReference type="InterPro" id="IPR029787">
    <property type="entry name" value="Nucleotide_cyclase"/>
</dbReference>
<dbReference type="RefSeq" id="WP_004579287.1">
    <property type="nucleotide sequence ID" value="NZ_AP028878.1"/>
</dbReference>
<dbReference type="InterPro" id="IPR000160">
    <property type="entry name" value="GGDEF_dom"/>
</dbReference>
<dbReference type="PROSITE" id="PS50887">
    <property type="entry name" value="GGDEF"/>
    <property type="match status" value="1"/>
</dbReference>
<comment type="cofactor">
    <cofactor evidence="1">
        <name>Mg(2+)</name>
        <dbReference type="ChEBI" id="CHEBI:18420"/>
    </cofactor>
</comment>
<dbReference type="GO" id="GO:0052621">
    <property type="term" value="F:diguanylate cyclase activity"/>
    <property type="evidence" value="ECO:0007669"/>
    <property type="project" value="UniProtKB-EC"/>
</dbReference>
<evidence type="ECO:0000256" key="4">
    <source>
        <dbReference type="SAM" id="Phobius"/>
    </source>
</evidence>
<protein>
    <recommendedName>
        <fullName evidence="2">diguanylate cyclase</fullName>
        <ecNumber evidence="2">2.7.7.65</ecNumber>
    </recommendedName>
</protein>
<evidence type="ECO:0000256" key="1">
    <source>
        <dbReference type="ARBA" id="ARBA00001946"/>
    </source>
</evidence>
<dbReference type="PANTHER" id="PTHR45138">
    <property type="entry name" value="REGULATORY COMPONENTS OF SENSORY TRANSDUCTION SYSTEM"/>
    <property type="match status" value="1"/>
</dbReference>
<dbReference type="InterPro" id="IPR050469">
    <property type="entry name" value="Diguanylate_Cyclase"/>
</dbReference>
<comment type="catalytic activity">
    <reaction evidence="3">
        <text>2 GTP = 3',3'-c-di-GMP + 2 diphosphate</text>
        <dbReference type="Rhea" id="RHEA:24898"/>
        <dbReference type="ChEBI" id="CHEBI:33019"/>
        <dbReference type="ChEBI" id="CHEBI:37565"/>
        <dbReference type="ChEBI" id="CHEBI:58805"/>
        <dbReference type="EC" id="2.7.7.65"/>
    </reaction>
</comment>
<dbReference type="PANTHER" id="PTHR45138:SF9">
    <property type="entry name" value="DIGUANYLATE CYCLASE DGCM-RELATED"/>
    <property type="match status" value="1"/>
</dbReference>
<organism evidence="6 7">
    <name type="scientific">Marinobacter nanhaiticus D15-8W</name>
    <dbReference type="NCBI Taxonomy" id="626887"/>
    <lineage>
        <taxon>Bacteria</taxon>
        <taxon>Pseudomonadati</taxon>
        <taxon>Pseudomonadota</taxon>
        <taxon>Gammaproteobacteria</taxon>
        <taxon>Pseudomonadales</taxon>
        <taxon>Marinobacteraceae</taxon>
        <taxon>Marinobacter</taxon>
    </lineage>
</organism>
<dbReference type="PROSITE" id="PS51257">
    <property type="entry name" value="PROKAR_LIPOPROTEIN"/>
    <property type="match status" value="1"/>
</dbReference>
<keyword evidence="4" id="KW-1133">Transmembrane helix</keyword>
<dbReference type="STRING" id="626887.J057_06556"/>
<keyword evidence="7" id="KW-1185">Reference proteome</keyword>
<feature type="transmembrane region" description="Helical" evidence="4">
    <location>
        <begin position="40"/>
        <end position="59"/>
    </location>
</feature>
<accession>N6VXJ7</accession>
<gene>
    <name evidence="6" type="ORF">J057_06556</name>
</gene>
<feature type="transmembrane region" description="Helical" evidence="4">
    <location>
        <begin position="101"/>
        <end position="122"/>
    </location>
</feature>
<feature type="domain" description="GGDEF" evidence="5">
    <location>
        <begin position="196"/>
        <end position="325"/>
    </location>
</feature>
<dbReference type="Pfam" id="PF00990">
    <property type="entry name" value="GGDEF"/>
    <property type="match status" value="1"/>
</dbReference>
<evidence type="ECO:0000313" key="6">
    <source>
        <dbReference type="EMBL" id="ENO14990.1"/>
    </source>
</evidence>
<proteinExistence type="predicted"/>
<dbReference type="Proteomes" id="UP000013165">
    <property type="component" value="Unassembled WGS sequence"/>
</dbReference>
<dbReference type="AlphaFoldDB" id="N6VXJ7"/>
<dbReference type="FunFam" id="3.30.70.270:FF:000001">
    <property type="entry name" value="Diguanylate cyclase domain protein"/>
    <property type="match status" value="1"/>
</dbReference>
<dbReference type="SMART" id="SM00267">
    <property type="entry name" value="GGDEF"/>
    <property type="match status" value="1"/>
</dbReference>
<dbReference type="EMBL" id="APLQ01000011">
    <property type="protein sequence ID" value="ENO14990.1"/>
    <property type="molecule type" value="Genomic_DNA"/>
</dbReference>
<dbReference type="CDD" id="cd01949">
    <property type="entry name" value="GGDEF"/>
    <property type="match status" value="1"/>
</dbReference>
<name>N6VXJ7_9GAMM</name>
<sequence length="344" mass="37790">MLYRLRHDFHLSIITLLGACAMFGVTPFAVFRFYSGNIPAGVVDLVIMFSICSVVGYAWRTGDNRRSGFLLAVLACTGAVVVGTMQGDVGIFWLYPAMVTSFFLTSARVAVVVNCLALLVLVIHDVAFDSREQMMSFVTTSVVVSCCAYIFGRRNEHQRERLERLATHDPLTGAKNRRAMEEDMQAAVANHERTGAPYTLIIFDLDHFKRINDLYGHAVGDEVLTECAGLIGRYTRKTDTLYRFGGEEFVLLMPGVRAEGVQAVAENLRHKLANELGYPVGSITASFGVAPLHETDDADRWMARADDALYEAKATGRNRVVIRQAPVAARESGTGESPASAPLI</sequence>
<evidence type="ECO:0000313" key="7">
    <source>
        <dbReference type="Proteomes" id="UP000013165"/>
    </source>
</evidence>
<dbReference type="SUPFAM" id="SSF55073">
    <property type="entry name" value="Nucleotide cyclase"/>
    <property type="match status" value="1"/>
</dbReference>
<keyword evidence="4" id="KW-0472">Membrane</keyword>
<evidence type="ECO:0000256" key="2">
    <source>
        <dbReference type="ARBA" id="ARBA00012528"/>
    </source>
</evidence>
<feature type="transmembrane region" description="Helical" evidence="4">
    <location>
        <begin position="12"/>
        <end position="34"/>
    </location>
</feature>
<dbReference type="eggNOG" id="COG3706">
    <property type="taxonomic scope" value="Bacteria"/>
</dbReference>
<dbReference type="EC" id="2.7.7.65" evidence="2"/>
<keyword evidence="4" id="KW-0812">Transmembrane</keyword>
<evidence type="ECO:0000259" key="5">
    <source>
        <dbReference type="PROSITE" id="PS50887"/>
    </source>
</evidence>
<dbReference type="OrthoDB" id="9812260at2"/>
<dbReference type="InterPro" id="IPR043128">
    <property type="entry name" value="Rev_trsase/Diguanyl_cyclase"/>
</dbReference>
<dbReference type="NCBIfam" id="TIGR00254">
    <property type="entry name" value="GGDEF"/>
    <property type="match status" value="1"/>
</dbReference>
<feature type="transmembrane region" description="Helical" evidence="4">
    <location>
        <begin position="71"/>
        <end position="95"/>
    </location>
</feature>